<keyword evidence="1" id="KW-0472">Membrane</keyword>
<gene>
    <name evidence="2" type="primary">SSCI20900.1</name>
</gene>
<dbReference type="EMBL" id="CCFA01001066">
    <property type="protein sequence ID" value="CDW96956.1"/>
    <property type="molecule type" value="Genomic_DNA"/>
</dbReference>
<dbReference type="AlphaFoldDB" id="A0A0F7S3Q4"/>
<name>A0A0F7S3Q4_9BASI</name>
<organism evidence="2 3">
    <name type="scientific">Sporisorium scitamineum</name>
    <dbReference type="NCBI Taxonomy" id="49012"/>
    <lineage>
        <taxon>Eukaryota</taxon>
        <taxon>Fungi</taxon>
        <taxon>Dikarya</taxon>
        <taxon>Basidiomycota</taxon>
        <taxon>Ustilaginomycotina</taxon>
        <taxon>Ustilaginomycetes</taxon>
        <taxon>Ustilaginales</taxon>
        <taxon>Ustilaginaceae</taxon>
        <taxon>Sporisorium</taxon>
    </lineage>
</organism>
<evidence type="ECO:0000313" key="3">
    <source>
        <dbReference type="Proteomes" id="UP000242770"/>
    </source>
</evidence>
<keyword evidence="1" id="KW-1133">Transmembrane helix</keyword>
<protein>
    <submittedName>
        <fullName evidence="2">Uncharacterized protein</fullName>
    </submittedName>
</protein>
<feature type="transmembrane region" description="Helical" evidence="1">
    <location>
        <begin position="176"/>
        <end position="199"/>
    </location>
</feature>
<evidence type="ECO:0000313" key="2">
    <source>
        <dbReference type="EMBL" id="CDW96956.1"/>
    </source>
</evidence>
<accession>A0A0F7S3Q4</accession>
<sequence>MTYKLLALFHVFGALVLCTSAAIHLLVHPLSAPSATITIILITLGGLLIVQELSTPSSRWHRFRAQLLNSFFNRALCFLLATAVTFDQLTDLPCDIQGGASPYSTPSAKFSVSAGDAARSVTTGQKLTKRKGPPVFGTAFYVCRSLAPHCIRIDAVPGQVAGSTAWVNMSVNGTSWVLVLSACAATLAVSAAYFVLALLHRSGRVRVSPSMRRKRDHLTDPLSLHNVGPSRCDVKQSPSTPYHVNLYTTRTPIDLYAEHLQHHSTSSTPSLHPRSTHTIESALPPTQGAASTPDQVFRIDKLDASPPTARAASDIARRKENEYLETRRDRYGYEDAYRTVDFSSGCIMHYPIFKKKQREKGVVEGFATLLPPDFSRVGGEVTGGLAPRIA</sequence>
<evidence type="ECO:0000256" key="1">
    <source>
        <dbReference type="SAM" id="Phobius"/>
    </source>
</evidence>
<reference evidence="3" key="1">
    <citation type="submission" date="2014-06" db="EMBL/GenBank/DDBJ databases">
        <authorList>
            <person name="Berkman P.J."/>
        </authorList>
    </citation>
    <scope>NUCLEOTIDE SEQUENCE [LARGE SCALE GENOMIC DNA]</scope>
</reference>
<feature type="non-terminal residue" evidence="2">
    <location>
        <position position="390"/>
    </location>
</feature>
<proteinExistence type="predicted"/>
<feature type="transmembrane region" description="Helical" evidence="1">
    <location>
        <begin position="31"/>
        <end position="50"/>
    </location>
</feature>
<dbReference type="Proteomes" id="UP000242770">
    <property type="component" value="Unassembled WGS sequence"/>
</dbReference>
<keyword evidence="1" id="KW-0812">Transmembrane</keyword>
<feature type="transmembrane region" description="Helical" evidence="1">
    <location>
        <begin position="71"/>
        <end position="89"/>
    </location>
</feature>
<keyword evidence="3" id="KW-1185">Reference proteome</keyword>